<proteinExistence type="predicted"/>
<keyword evidence="2 5" id="KW-0812">Transmembrane</keyword>
<dbReference type="Proteomes" id="UP000007796">
    <property type="component" value="Unassembled WGS sequence"/>
</dbReference>
<dbReference type="EMBL" id="GL629782">
    <property type="protein sequence ID" value="EFX02038.1"/>
    <property type="molecule type" value="Genomic_DNA"/>
</dbReference>
<dbReference type="GeneID" id="25975037"/>
<dbReference type="InParanoid" id="F0XJH0"/>
<dbReference type="HOGENOM" id="CLU_831715_0_0_1"/>
<comment type="subcellular location">
    <subcellularLocation>
        <location evidence="1">Membrane</location>
        <topology evidence="1">Multi-pass membrane protein</topology>
    </subcellularLocation>
</comment>
<keyword evidence="3 5" id="KW-1133">Transmembrane helix</keyword>
<evidence type="ECO:0000256" key="5">
    <source>
        <dbReference type="SAM" id="Phobius"/>
    </source>
</evidence>
<protein>
    <submittedName>
        <fullName evidence="6">Major facilitator superfamily transporter maltose permease</fullName>
    </submittedName>
</protein>
<dbReference type="InterPro" id="IPR005828">
    <property type="entry name" value="MFS_sugar_transport-like"/>
</dbReference>
<keyword evidence="7" id="KW-1185">Reference proteome</keyword>
<reference evidence="6 7" key="1">
    <citation type="journal article" date="2011" name="Proc. Natl. Acad. Sci. U.S.A.">
        <title>Genome and transcriptome analyses of the mountain pine beetle-fungal symbiont Grosmannia clavigera, a lodgepole pine pathogen.</title>
        <authorList>
            <person name="DiGuistini S."/>
            <person name="Wang Y."/>
            <person name="Liao N.Y."/>
            <person name="Taylor G."/>
            <person name="Tanguay P."/>
            <person name="Feau N."/>
            <person name="Henrissat B."/>
            <person name="Chan S.K."/>
            <person name="Hesse-Orce U."/>
            <person name="Alamouti S.M."/>
            <person name="Tsui C.K.M."/>
            <person name="Docking R.T."/>
            <person name="Levasseur A."/>
            <person name="Haridas S."/>
            <person name="Robertson G."/>
            <person name="Birol I."/>
            <person name="Holt R.A."/>
            <person name="Marra M.A."/>
            <person name="Hamelin R.C."/>
            <person name="Hirst M."/>
            <person name="Jones S.J.M."/>
            <person name="Bohlmann J."/>
            <person name="Breuil C."/>
        </authorList>
    </citation>
    <scope>NUCLEOTIDE SEQUENCE [LARGE SCALE GENOMIC DNA]</scope>
    <source>
        <strain evidence="7">kw1407 / UAMH 11150</strain>
    </source>
</reference>
<sequence>MASTYIAEICPPTIAGFLTAFVSCCWVIGQLSSSGILWAMIGREGVAAFRIPMAAQWIIPVPIIVGCYFAPPSPWWLARRGRLSEALDALKRLANRSAQDSSLTTLDRDPPLTTPIIRLVEIQEVIALEENDLHIGATYKDCFRKTNLRRMEISVMTNLGQNIAGFAIASQLVDFMRLAGLDSSDSFKMAFWATLSLSPNTVACAVSASDLRTKTLVLSRMASDATNLVQAAAGPYMLSVEYGNLQGYAAFPATAAVVVWITWAIFRLPRTDGIPQRIIDHLFQTGVPARQFPREAEKIQEWEASANRVDDSNARGFDLQMVEHSIVQLGHDRV</sequence>
<dbReference type="Pfam" id="PF00083">
    <property type="entry name" value="Sugar_tr"/>
    <property type="match status" value="1"/>
</dbReference>
<evidence type="ECO:0000313" key="6">
    <source>
        <dbReference type="EMBL" id="EFX02038.1"/>
    </source>
</evidence>
<dbReference type="PANTHER" id="PTHR48022">
    <property type="entry name" value="PLASTIDIC GLUCOSE TRANSPORTER 4"/>
    <property type="match status" value="1"/>
</dbReference>
<evidence type="ECO:0000256" key="4">
    <source>
        <dbReference type="ARBA" id="ARBA00023136"/>
    </source>
</evidence>
<dbReference type="RefSeq" id="XP_014171520.1">
    <property type="nucleotide sequence ID" value="XM_014316045.1"/>
</dbReference>
<dbReference type="eggNOG" id="KOG0254">
    <property type="taxonomic scope" value="Eukaryota"/>
</dbReference>
<dbReference type="GO" id="GO:0016020">
    <property type="term" value="C:membrane"/>
    <property type="evidence" value="ECO:0007669"/>
    <property type="project" value="UniProtKB-SubCell"/>
</dbReference>
<feature type="transmembrane region" description="Helical" evidence="5">
    <location>
        <begin position="245"/>
        <end position="266"/>
    </location>
</feature>
<evidence type="ECO:0000313" key="7">
    <source>
        <dbReference type="Proteomes" id="UP000007796"/>
    </source>
</evidence>
<organism evidence="7">
    <name type="scientific">Grosmannia clavigera (strain kw1407 / UAMH 11150)</name>
    <name type="common">Blue stain fungus</name>
    <name type="synonym">Graphiocladiella clavigera</name>
    <dbReference type="NCBI Taxonomy" id="655863"/>
    <lineage>
        <taxon>Eukaryota</taxon>
        <taxon>Fungi</taxon>
        <taxon>Dikarya</taxon>
        <taxon>Ascomycota</taxon>
        <taxon>Pezizomycotina</taxon>
        <taxon>Sordariomycetes</taxon>
        <taxon>Sordariomycetidae</taxon>
        <taxon>Ophiostomatales</taxon>
        <taxon>Ophiostomataceae</taxon>
        <taxon>Leptographium</taxon>
    </lineage>
</organism>
<name>F0XJH0_GROCL</name>
<keyword evidence="4 5" id="KW-0472">Membrane</keyword>
<evidence type="ECO:0000256" key="2">
    <source>
        <dbReference type="ARBA" id="ARBA00022692"/>
    </source>
</evidence>
<dbReference type="Gene3D" id="1.20.1250.20">
    <property type="entry name" value="MFS general substrate transporter like domains"/>
    <property type="match status" value="1"/>
</dbReference>
<dbReference type="InterPro" id="IPR050360">
    <property type="entry name" value="MFS_Sugar_Transporters"/>
</dbReference>
<dbReference type="OrthoDB" id="5185991at2759"/>
<accession>F0XJH0</accession>
<dbReference type="STRING" id="655863.F0XJH0"/>
<dbReference type="PANTHER" id="PTHR48022:SF5">
    <property type="entry name" value="ALPHA-GLUCOSIDES PERMEASE MPH2-RELATED"/>
    <property type="match status" value="1"/>
</dbReference>
<gene>
    <name evidence="6" type="ORF">CMQ_2087</name>
</gene>
<dbReference type="SUPFAM" id="SSF103473">
    <property type="entry name" value="MFS general substrate transporter"/>
    <property type="match status" value="1"/>
</dbReference>
<evidence type="ECO:0000256" key="3">
    <source>
        <dbReference type="ARBA" id="ARBA00022989"/>
    </source>
</evidence>
<feature type="transmembrane region" description="Helical" evidence="5">
    <location>
        <begin position="153"/>
        <end position="173"/>
    </location>
</feature>
<feature type="transmembrane region" description="Helical" evidence="5">
    <location>
        <begin position="47"/>
        <end position="70"/>
    </location>
</feature>
<dbReference type="AlphaFoldDB" id="F0XJH0"/>
<evidence type="ECO:0000256" key="1">
    <source>
        <dbReference type="ARBA" id="ARBA00004141"/>
    </source>
</evidence>
<feature type="transmembrane region" description="Helical" evidence="5">
    <location>
        <begin position="12"/>
        <end position="41"/>
    </location>
</feature>
<dbReference type="GO" id="GO:0005351">
    <property type="term" value="F:carbohydrate:proton symporter activity"/>
    <property type="evidence" value="ECO:0007669"/>
    <property type="project" value="TreeGrafter"/>
</dbReference>
<dbReference type="InterPro" id="IPR036259">
    <property type="entry name" value="MFS_trans_sf"/>
</dbReference>